<keyword evidence="2" id="KW-0805">Transcription regulation</keyword>
<dbReference type="Pfam" id="PF03466">
    <property type="entry name" value="LysR_substrate"/>
    <property type="match status" value="1"/>
</dbReference>
<dbReference type="PRINTS" id="PR00039">
    <property type="entry name" value="HTHLYSR"/>
</dbReference>
<evidence type="ECO:0000313" key="6">
    <source>
        <dbReference type="EMBL" id="MPL78899.1"/>
    </source>
</evidence>
<dbReference type="InterPro" id="IPR036390">
    <property type="entry name" value="WH_DNA-bd_sf"/>
</dbReference>
<dbReference type="EMBL" id="VSSQ01000121">
    <property type="protein sequence ID" value="MPL78899.1"/>
    <property type="molecule type" value="Genomic_DNA"/>
</dbReference>
<dbReference type="CDD" id="cd05466">
    <property type="entry name" value="PBP2_LTTR_substrate"/>
    <property type="match status" value="1"/>
</dbReference>
<organism evidence="6">
    <name type="scientific">bioreactor metagenome</name>
    <dbReference type="NCBI Taxonomy" id="1076179"/>
    <lineage>
        <taxon>unclassified sequences</taxon>
        <taxon>metagenomes</taxon>
        <taxon>ecological metagenomes</taxon>
    </lineage>
</organism>
<evidence type="ECO:0000256" key="4">
    <source>
        <dbReference type="ARBA" id="ARBA00023163"/>
    </source>
</evidence>
<evidence type="ECO:0000259" key="5">
    <source>
        <dbReference type="PROSITE" id="PS50931"/>
    </source>
</evidence>
<dbReference type="GO" id="GO:0003700">
    <property type="term" value="F:DNA-binding transcription factor activity"/>
    <property type="evidence" value="ECO:0007669"/>
    <property type="project" value="InterPro"/>
</dbReference>
<dbReference type="SUPFAM" id="SSF53850">
    <property type="entry name" value="Periplasmic binding protein-like II"/>
    <property type="match status" value="1"/>
</dbReference>
<dbReference type="GO" id="GO:0000976">
    <property type="term" value="F:transcription cis-regulatory region binding"/>
    <property type="evidence" value="ECO:0007669"/>
    <property type="project" value="TreeGrafter"/>
</dbReference>
<reference evidence="6" key="1">
    <citation type="submission" date="2019-08" db="EMBL/GenBank/DDBJ databases">
        <authorList>
            <person name="Kucharzyk K."/>
            <person name="Murdoch R.W."/>
            <person name="Higgins S."/>
            <person name="Loffler F."/>
        </authorList>
    </citation>
    <scope>NUCLEOTIDE SEQUENCE</scope>
</reference>
<keyword evidence="3" id="KW-0238">DNA-binding</keyword>
<dbReference type="Pfam" id="PF00126">
    <property type="entry name" value="HTH_1"/>
    <property type="match status" value="1"/>
</dbReference>
<feature type="domain" description="HTH lysR-type" evidence="5">
    <location>
        <begin position="1"/>
        <end position="60"/>
    </location>
</feature>
<comment type="similarity">
    <text evidence="1">Belongs to the LysR transcriptional regulatory family.</text>
</comment>
<proteinExistence type="inferred from homology"/>
<dbReference type="SUPFAM" id="SSF46785">
    <property type="entry name" value="Winged helix' DNA-binding domain"/>
    <property type="match status" value="1"/>
</dbReference>
<dbReference type="InterPro" id="IPR036388">
    <property type="entry name" value="WH-like_DNA-bd_sf"/>
</dbReference>
<protein>
    <submittedName>
        <fullName evidence="6">HTH-type transcriptional regulator HdfR</fullName>
    </submittedName>
</protein>
<dbReference type="PANTHER" id="PTHR30126:SF40">
    <property type="entry name" value="HTH-TYPE TRANSCRIPTIONAL REGULATOR GLTR"/>
    <property type="match status" value="1"/>
</dbReference>
<dbReference type="InterPro" id="IPR000847">
    <property type="entry name" value="LysR_HTH_N"/>
</dbReference>
<evidence type="ECO:0000256" key="2">
    <source>
        <dbReference type="ARBA" id="ARBA00023015"/>
    </source>
</evidence>
<dbReference type="AlphaFoldDB" id="A0A644UJA1"/>
<dbReference type="InterPro" id="IPR005119">
    <property type="entry name" value="LysR_subst-bd"/>
</dbReference>
<keyword evidence="4" id="KW-0804">Transcription</keyword>
<dbReference type="PANTHER" id="PTHR30126">
    <property type="entry name" value="HTH-TYPE TRANSCRIPTIONAL REGULATOR"/>
    <property type="match status" value="1"/>
</dbReference>
<evidence type="ECO:0000256" key="3">
    <source>
        <dbReference type="ARBA" id="ARBA00023125"/>
    </source>
</evidence>
<dbReference type="Gene3D" id="3.40.190.290">
    <property type="match status" value="1"/>
</dbReference>
<dbReference type="Gene3D" id="1.10.10.10">
    <property type="entry name" value="Winged helix-like DNA-binding domain superfamily/Winged helix DNA-binding domain"/>
    <property type="match status" value="1"/>
</dbReference>
<sequence length="309" mass="36406">MNFEEISTFLAILEYGNLSTAAEKLFITQGTASHRIQLLEQELGFSLLLRQKGHRQVELTPMGRSFIPVAEQWVQLWKSTMQMKETKGFVTIVIGSVDAVNNYTFLRLYQDHMEKHPEVRLSVNTFHSKEIHELLESRNLDIGYVFSELSYPYIISKPIYREKMYLLCRNDSPYHNNMSNAELAKEDEVYLRWGQDFELWQNRHWSMRVQPAITINTGNMQRHYLRGPKNWTIAPMSVIQVLLANSDEYAYYTLEDPPPPRICYQLTLRHTQQSKRDAIELFSKAVEKFVSTDSSICHFEKWMLEEQKH</sequence>
<name>A0A644UJA1_9ZZZZ</name>
<comment type="caution">
    <text evidence="6">The sequence shown here is derived from an EMBL/GenBank/DDBJ whole genome shotgun (WGS) entry which is preliminary data.</text>
</comment>
<dbReference type="PROSITE" id="PS50931">
    <property type="entry name" value="HTH_LYSR"/>
    <property type="match status" value="1"/>
</dbReference>
<accession>A0A644UJA1</accession>
<gene>
    <name evidence="6" type="primary">hdfR_6</name>
    <name evidence="6" type="ORF">SDC9_24771</name>
</gene>
<evidence type="ECO:0000256" key="1">
    <source>
        <dbReference type="ARBA" id="ARBA00009437"/>
    </source>
</evidence>